<dbReference type="InterPro" id="IPR039422">
    <property type="entry name" value="MarR/SlyA-like"/>
</dbReference>
<dbReference type="AlphaFoldDB" id="A0A9D9E691"/>
<dbReference type="PANTHER" id="PTHR33164:SF57">
    <property type="entry name" value="MARR-FAMILY TRANSCRIPTIONAL REGULATOR"/>
    <property type="match status" value="1"/>
</dbReference>
<dbReference type="PROSITE" id="PS01117">
    <property type="entry name" value="HTH_MARR_1"/>
    <property type="match status" value="1"/>
</dbReference>
<dbReference type="EMBL" id="JADIMP010000015">
    <property type="protein sequence ID" value="MBO8440978.1"/>
    <property type="molecule type" value="Genomic_DNA"/>
</dbReference>
<gene>
    <name evidence="5" type="ORF">IAA89_00795</name>
</gene>
<dbReference type="PROSITE" id="PS50995">
    <property type="entry name" value="HTH_MARR_2"/>
    <property type="match status" value="1"/>
</dbReference>
<reference evidence="5" key="2">
    <citation type="journal article" date="2021" name="PeerJ">
        <title>Extensive microbial diversity within the chicken gut microbiome revealed by metagenomics and culture.</title>
        <authorList>
            <person name="Gilroy R."/>
            <person name="Ravi A."/>
            <person name="Getino M."/>
            <person name="Pursley I."/>
            <person name="Horton D.L."/>
            <person name="Alikhan N.F."/>
            <person name="Baker D."/>
            <person name="Gharbi K."/>
            <person name="Hall N."/>
            <person name="Watson M."/>
            <person name="Adriaenssens E.M."/>
            <person name="Foster-Nyarko E."/>
            <person name="Jarju S."/>
            <person name="Secka A."/>
            <person name="Antonio M."/>
            <person name="Oren A."/>
            <person name="Chaudhuri R.R."/>
            <person name="La Ragione R."/>
            <person name="Hildebrand F."/>
            <person name="Pallen M.J."/>
        </authorList>
    </citation>
    <scope>NUCLEOTIDE SEQUENCE</scope>
    <source>
        <strain evidence="5">C6-149</strain>
    </source>
</reference>
<dbReference type="Gene3D" id="1.10.10.10">
    <property type="entry name" value="Winged helix-like DNA-binding domain superfamily/Winged helix DNA-binding domain"/>
    <property type="match status" value="1"/>
</dbReference>
<comment type="caution">
    <text evidence="5">The sequence shown here is derived from an EMBL/GenBank/DDBJ whole genome shotgun (WGS) entry which is preliminary data.</text>
</comment>
<name>A0A9D9E691_9LACO</name>
<dbReference type="SMART" id="SM00347">
    <property type="entry name" value="HTH_MARR"/>
    <property type="match status" value="1"/>
</dbReference>
<keyword evidence="1" id="KW-0805">Transcription regulation</keyword>
<evidence type="ECO:0000313" key="5">
    <source>
        <dbReference type="EMBL" id="MBO8440978.1"/>
    </source>
</evidence>
<dbReference type="PANTHER" id="PTHR33164">
    <property type="entry name" value="TRANSCRIPTIONAL REGULATOR, MARR FAMILY"/>
    <property type="match status" value="1"/>
</dbReference>
<accession>A0A9D9E691</accession>
<dbReference type="InterPro" id="IPR036388">
    <property type="entry name" value="WH-like_DNA-bd_sf"/>
</dbReference>
<organism evidence="5 6">
    <name type="scientific">Candidatus Gallilactobacillus intestinavium</name>
    <dbReference type="NCBI Taxonomy" id="2840838"/>
    <lineage>
        <taxon>Bacteria</taxon>
        <taxon>Bacillati</taxon>
        <taxon>Bacillota</taxon>
        <taxon>Bacilli</taxon>
        <taxon>Lactobacillales</taxon>
        <taxon>Lactobacillaceae</taxon>
        <taxon>Lactobacillaceae incertae sedis</taxon>
        <taxon>Candidatus Gallilactobacillus</taxon>
    </lineage>
</organism>
<keyword evidence="3" id="KW-0804">Transcription</keyword>
<dbReference type="Pfam" id="PF01047">
    <property type="entry name" value="MarR"/>
    <property type="match status" value="1"/>
</dbReference>
<evidence type="ECO:0000256" key="1">
    <source>
        <dbReference type="ARBA" id="ARBA00023015"/>
    </source>
</evidence>
<dbReference type="GO" id="GO:0003677">
    <property type="term" value="F:DNA binding"/>
    <property type="evidence" value="ECO:0007669"/>
    <property type="project" value="UniProtKB-KW"/>
</dbReference>
<evidence type="ECO:0000313" key="6">
    <source>
        <dbReference type="Proteomes" id="UP000823614"/>
    </source>
</evidence>
<dbReference type="GO" id="GO:0006950">
    <property type="term" value="P:response to stress"/>
    <property type="evidence" value="ECO:0007669"/>
    <property type="project" value="TreeGrafter"/>
</dbReference>
<proteinExistence type="predicted"/>
<evidence type="ECO:0000259" key="4">
    <source>
        <dbReference type="PROSITE" id="PS50995"/>
    </source>
</evidence>
<dbReference type="Proteomes" id="UP000823614">
    <property type="component" value="Unassembled WGS sequence"/>
</dbReference>
<sequence>MENRDLLNEAIEVYTRFLKYLNEFVSEPAAGYELSFDQYLILSDVANEKELTLVKIANRRNVTRAAISRQVKGLLNKGLLTQITNPNDRRQMFLELTPKGIEAEKRIKERVEARFDEWVQEFGRTKAKSIIDFIHKFGDKFGE</sequence>
<dbReference type="InterPro" id="IPR000835">
    <property type="entry name" value="HTH_MarR-typ"/>
</dbReference>
<dbReference type="GO" id="GO:0003700">
    <property type="term" value="F:DNA-binding transcription factor activity"/>
    <property type="evidence" value="ECO:0007669"/>
    <property type="project" value="InterPro"/>
</dbReference>
<evidence type="ECO:0000256" key="3">
    <source>
        <dbReference type="ARBA" id="ARBA00023163"/>
    </source>
</evidence>
<keyword evidence="2" id="KW-0238">DNA-binding</keyword>
<dbReference type="SUPFAM" id="SSF46785">
    <property type="entry name" value="Winged helix' DNA-binding domain"/>
    <property type="match status" value="1"/>
</dbReference>
<protein>
    <submittedName>
        <fullName evidence="5">MarR family transcriptional regulator</fullName>
    </submittedName>
</protein>
<evidence type="ECO:0000256" key="2">
    <source>
        <dbReference type="ARBA" id="ARBA00023125"/>
    </source>
</evidence>
<dbReference type="InterPro" id="IPR023187">
    <property type="entry name" value="Tscrpt_reg_MarR-type_CS"/>
</dbReference>
<reference evidence="5" key="1">
    <citation type="submission" date="2020-10" db="EMBL/GenBank/DDBJ databases">
        <authorList>
            <person name="Gilroy R."/>
        </authorList>
    </citation>
    <scope>NUCLEOTIDE SEQUENCE</scope>
    <source>
        <strain evidence="5">C6-149</strain>
    </source>
</reference>
<dbReference type="InterPro" id="IPR036390">
    <property type="entry name" value="WH_DNA-bd_sf"/>
</dbReference>
<feature type="domain" description="HTH marR-type" evidence="4">
    <location>
        <begin position="4"/>
        <end position="139"/>
    </location>
</feature>